<name>A0AC34QGF8_9BILA</name>
<proteinExistence type="predicted"/>
<reference evidence="2" key="1">
    <citation type="submission" date="2022-11" db="UniProtKB">
        <authorList>
            <consortium name="WormBaseParasite"/>
        </authorList>
    </citation>
    <scope>IDENTIFICATION</scope>
</reference>
<accession>A0AC34QGF8</accession>
<evidence type="ECO:0000313" key="2">
    <source>
        <dbReference type="WBParaSite" id="JU765_v2.g16142.t1"/>
    </source>
</evidence>
<organism evidence="1 2">
    <name type="scientific">Panagrolaimus sp. JU765</name>
    <dbReference type="NCBI Taxonomy" id="591449"/>
    <lineage>
        <taxon>Eukaryota</taxon>
        <taxon>Metazoa</taxon>
        <taxon>Ecdysozoa</taxon>
        <taxon>Nematoda</taxon>
        <taxon>Chromadorea</taxon>
        <taxon>Rhabditida</taxon>
        <taxon>Tylenchina</taxon>
        <taxon>Panagrolaimomorpha</taxon>
        <taxon>Panagrolaimoidea</taxon>
        <taxon>Panagrolaimidae</taxon>
        <taxon>Panagrolaimus</taxon>
    </lineage>
</organism>
<sequence length="210" mass="23699">MPVVAQNSRRSSRSLNLKGVDYEYRVVNLLNAEQKKPEYLEMNPRGMVPLLDFDGKKLSDSVAIMEFLEEKFPDKCSFLPKTPEDRAVVRSLVHMITADIQPVQNMRVIKFVGQGDAEKTATFARHFIDLGFESLEKELAKTAGKFAFGDSITMADIVIPAQVHNARRFGVDMAKFPIISRINETLASLPEFIKADAFHQPDTPESDRRP</sequence>
<dbReference type="Proteomes" id="UP000887576">
    <property type="component" value="Unplaced"/>
</dbReference>
<evidence type="ECO:0000313" key="1">
    <source>
        <dbReference type="Proteomes" id="UP000887576"/>
    </source>
</evidence>
<dbReference type="WBParaSite" id="JU765_v2.g16142.t1">
    <property type="protein sequence ID" value="JU765_v2.g16142.t1"/>
    <property type="gene ID" value="JU765_v2.g16142"/>
</dbReference>
<protein>
    <submittedName>
        <fullName evidence="2">Maleylacetoacetate isomerase</fullName>
    </submittedName>
</protein>